<evidence type="ECO:0000256" key="1">
    <source>
        <dbReference type="ARBA" id="ARBA00009981"/>
    </source>
</evidence>
<comment type="function">
    <text evidence="2">Antitoxin component of a type II toxin-antitoxin (TA) system.</text>
</comment>
<reference evidence="3 4" key="1">
    <citation type="submission" date="2016-10" db="EMBL/GenBank/DDBJ databases">
        <authorList>
            <person name="de Groot N.N."/>
        </authorList>
    </citation>
    <scope>NUCLEOTIDE SEQUENCE [LARGE SCALE GENOMIC DNA]</scope>
    <source>
        <strain evidence="3 4">Nm24</strain>
    </source>
</reference>
<comment type="similarity">
    <text evidence="1 2">Belongs to the phD/YefM antitoxin family.</text>
</comment>
<name>A0A1I7HGR8_9PROT</name>
<dbReference type="AlphaFoldDB" id="A0A1I7HGR8"/>
<organism evidence="3 4">
    <name type="scientific">Nitrosomonas eutropha</name>
    <dbReference type="NCBI Taxonomy" id="916"/>
    <lineage>
        <taxon>Bacteria</taxon>
        <taxon>Pseudomonadati</taxon>
        <taxon>Pseudomonadota</taxon>
        <taxon>Betaproteobacteria</taxon>
        <taxon>Nitrosomonadales</taxon>
        <taxon>Nitrosomonadaceae</taxon>
        <taxon>Nitrosomonas</taxon>
    </lineage>
</organism>
<dbReference type="EMBL" id="FPBL01000005">
    <property type="protein sequence ID" value="SFU59944.1"/>
    <property type="molecule type" value="Genomic_DNA"/>
</dbReference>
<gene>
    <name evidence="3" type="ORF">SAMN05216339_10513</name>
</gene>
<dbReference type="InterPro" id="IPR036165">
    <property type="entry name" value="YefM-like_sf"/>
</dbReference>
<dbReference type="Gene3D" id="3.40.1620.10">
    <property type="entry name" value="YefM-like domain"/>
    <property type="match status" value="1"/>
</dbReference>
<proteinExistence type="inferred from homology"/>
<accession>A0A1I7HGR8</accession>
<dbReference type="Proteomes" id="UP000183926">
    <property type="component" value="Unassembled WGS sequence"/>
</dbReference>
<dbReference type="SUPFAM" id="SSF143120">
    <property type="entry name" value="YefM-like"/>
    <property type="match status" value="1"/>
</dbReference>
<evidence type="ECO:0000313" key="4">
    <source>
        <dbReference type="Proteomes" id="UP000183926"/>
    </source>
</evidence>
<dbReference type="InterPro" id="IPR006442">
    <property type="entry name" value="Antitoxin_Phd/YefM"/>
</dbReference>
<evidence type="ECO:0000313" key="3">
    <source>
        <dbReference type="EMBL" id="SFU59944.1"/>
    </source>
</evidence>
<protein>
    <recommendedName>
        <fullName evidence="2">Antitoxin</fullName>
    </recommendedName>
</protein>
<dbReference type="Pfam" id="PF02604">
    <property type="entry name" value="PhdYeFM_antitox"/>
    <property type="match status" value="1"/>
</dbReference>
<sequence>MKMTILTVSAVRTNLYQLIDQVTESYRSIYITGKPTNAVLLSAEAREVIQETLHFLSLA</sequence>
<evidence type="ECO:0000256" key="2">
    <source>
        <dbReference type="RuleBase" id="RU362080"/>
    </source>
</evidence>